<dbReference type="InterPro" id="IPR017907">
    <property type="entry name" value="Znf_RING_CS"/>
</dbReference>
<dbReference type="PROSITE" id="PS00518">
    <property type="entry name" value="ZF_RING_1"/>
    <property type="match status" value="2"/>
</dbReference>
<dbReference type="GeneID" id="107124500"/>
<dbReference type="CDD" id="cd12888">
    <property type="entry name" value="SPRY_PRY_TRIM7_like"/>
    <property type="match status" value="1"/>
</dbReference>
<dbReference type="Gene3D" id="2.60.120.920">
    <property type="match status" value="1"/>
</dbReference>
<dbReference type="Proteomes" id="UP000694871">
    <property type="component" value="Unplaced"/>
</dbReference>
<dbReference type="Gene3D" id="3.30.40.10">
    <property type="entry name" value="Zinc/RING finger domain, C3HC4 (zinc finger)"/>
    <property type="match status" value="2"/>
</dbReference>
<dbReference type="InterPro" id="IPR001870">
    <property type="entry name" value="B30.2/SPRY"/>
</dbReference>
<accession>A0ABM1LBX8</accession>
<protein>
    <submittedName>
        <fullName evidence="13">Zinc finger protein RFP-like</fullName>
    </submittedName>
</protein>
<dbReference type="Pfam" id="PF13765">
    <property type="entry name" value="PRY"/>
    <property type="match status" value="1"/>
</dbReference>
<evidence type="ECO:0000256" key="8">
    <source>
        <dbReference type="SAM" id="Coils"/>
    </source>
</evidence>
<keyword evidence="4 7" id="KW-0863">Zinc-finger</keyword>
<dbReference type="SUPFAM" id="SSF49899">
    <property type="entry name" value="Concanavalin A-like lectins/glucanases"/>
    <property type="match status" value="1"/>
</dbReference>
<dbReference type="InterPro" id="IPR003879">
    <property type="entry name" value="Butyrophylin_SPRY"/>
</dbReference>
<dbReference type="SMART" id="SM00449">
    <property type="entry name" value="SPRY"/>
    <property type="match status" value="1"/>
</dbReference>
<dbReference type="Pfam" id="PF15227">
    <property type="entry name" value="zf-C3HC4_4"/>
    <property type="match status" value="2"/>
</dbReference>
<name>A0ABM1LBX8_GEKJA</name>
<dbReference type="InterPro" id="IPR001841">
    <property type="entry name" value="Znf_RING"/>
</dbReference>
<keyword evidence="12" id="KW-1185">Reference proteome</keyword>
<feature type="coiled-coil region" evidence="8">
    <location>
        <begin position="583"/>
        <end position="657"/>
    </location>
</feature>
<dbReference type="SUPFAM" id="SSF57850">
    <property type="entry name" value="RING/U-box"/>
    <property type="match status" value="2"/>
</dbReference>
<evidence type="ECO:0000313" key="12">
    <source>
        <dbReference type="Proteomes" id="UP000694871"/>
    </source>
</evidence>
<dbReference type="SMART" id="SM00184">
    <property type="entry name" value="RING"/>
    <property type="match status" value="2"/>
</dbReference>
<proteinExistence type="inferred from homology"/>
<comment type="similarity">
    <text evidence="1">Belongs to the ohanin/vespryn family.</text>
</comment>
<dbReference type="InterPro" id="IPR050143">
    <property type="entry name" value="TRIM/RBCC"/>
</dbReference>
<evidence type="ECO:0000256" key="4">
    <source>
        <dbReference type="ARBA" id="ARBA00022771"/>
    </source>
</evidence>
<keyword evidence="3" id="KW-0479">Metal-binding</keyword>
<evidence type="ECO:0000313" key="13">
    <source>
        <dbReference type="RefSeq" id="XP_015283465.1"/>
    </source>
</evidence>
<feature type="domain" description="RING-type" evidence="9">
    <location>
        <begin position="16"/>
        <end position="58"/>
    </location>
</feature>
<dbReference type="PANTHER" id="PTHR24103">
    <property type="entry name" value="E3 UBIQUITIN-PROTEIN LIGASE TRIM"/>
    <property type="match status" value="1"/>
</dbReference>
<dbReference type="InterPro" id="IPR000315">
    <property type="entry name" value="Znf_B-box"/>
</dbReference>
<evidence type="ECO:0000256" key="7">
    <source>
        <dbReference type="PROSITE-ProRule" id="PRU00024"/>
    </source>
</evidence>
<reference evidence="13" key="1">
    <citation type="submission" date="2025-08" db="UniProtKB">
        <authorList>
            <consortium name="RefSeq"/>
        </authorList>
    </citation>
    <scope>IDENTIFICATION</scope>
</reference>
<dbReference type="SMART" id="SM00336">
    <property type="entry name" value="BBOX"/>
    <property type="match status" value="2"/>
</dbReference>
<dbReference type="CDD" id="cd16594">
    <property type="entry name" value="RING-HC_TRIM7-like_C-IV"/>
    <property type="match status" value="2"/>
</dbReference>
<evidence type="ECO:0000256" key="2">
    <source>
        <dbReference type="ARBA" id="ARBA00022699"/>
    </source>
</evidence>
<dbReference type="SUPFAM" id="SSF57845">
    <property type="entry name" value="B-box zinc-binding domain"/>
    <property type="match status" value="2"/>
</dbReference>
<feature type="domain" description="RING-type" evidence="9">
    <location>
        <begin position="442"/>
        <end position="482"/>
    </location>
</feature>
<dbReference type="RefSeq" id="XP_015283465.1">
    <property type="nucleotide sequence ID" value="XM_015427979.1"/>
</dbReference>
<dbReference type="PROSITE" id="PS50089">
    <property type="entry name" value="ZF_RING_2"/>
    <property type="match status" value="2"/>
</dbReference>
<evidence type="ECO:0000256" key="6">
    <source>
        <dbReference type="ARBA" id="ARBA00034460"/>
    </source>
</evidence>
<evidence type="ECO:0000259" key="9">
    <source>
        <dbReference type="PROSITE" id="PS50089"/>
    </source>
</evidence>
<dbReference type="InterPro" id="IPR013320">
    <property type="entry name" value="ConA-like_dom_sf"/>
</dbReference>
<evidence type="ECO:0000256" key="5">
    <source>
        <dbReference type="ARBA" id="ARBA00022833"/>
    </source>
</evidence>
<dbReference type="PRINTS" id="PR01407">
    <property type="entry name" value="BUTYPHLNCDUF"/>
</dbReference>
<dbReference type="InterPro" id="IPR043136">
    <property type="entry name" value="B30.2/SPRY_sf"/>
</dbReference>
<dbReference type="SMART" id="SM00589">
    <property type="entry name" value="PRY"/>
    <property type="match status" value="1"/>
</dbReference>
<evidence type="ECO:0000256" key="3">
    <source>
        <dbReference type="ARBA" id="ARBA00022723"/>
    </source>
</evidence>
<dbReference type="PROSITE" id="PS50188">
    <property type="entry name" value="B302_SPRY"/>
    <property type="match status" value="1"/>
</dbReference>
<evidence type="ECO:0000259" key="11">
    <source>
        <dbReference type="PROSITE" id="PS50188"/>
    </source>
</evidence>
<keyword evidence="5" id="KW-0862">Zinc</keyword>
<feature type="domain" description="B box-type" evidence="10">
    <location>
        <begin position="516"/>
        <end position="557"/>
    </location>
</feature>
<dbReference type="InterPro" id="IPR006574">
    <property type="entry name" value="PRY"/>
</dbReference>
<dbReference type="InterPro" id="IPR013083">
    <property type="entry name" value="Znf_RING/FYVE/PHD"/>
</dbReference>
<dbReference type="Gene3D" id="3.30.160.60">
    <property type="entry name" value="Classic Zinc Finger"/>
    <property type="match status" value="2"/>
</dbReference>
<gene>
    <name evidence="13" type="primary">LOC107124500</name>
</gene>
<sequence length="900" mass="101924">MASEEAATRLQEELSCSICLECFRDPVSIHCGHNFCRACITNYWRIGKKKTFSCPRCRETSRKKTLKPNLELKNIAEIAPKLQVAKAAGEMTCKRHQEPLKLFCKDDQMLICVVCDKSKEHQNHAVLPLEEAAQDYQKQIQDQLKCLWHDKEQLLAFKAIGSANHKESLRKITSEMQKAESVFEQAHEFLSEQKQFLLAQWESLKTAAEKQQQEHTNKLSENISCLDSLIIEAEGRCQRPTNEFLQDVKSTLVRLKKRKFQDSMETSSGLEESLNSLIRKNVVVKEILQKIKDTLPSEVEKGRTKSPAALEAAKGAPSFGVAGSPAMKRKVVRHVVVPVRNMNAQRYQMAAASSTSSSDGSLGSKMSFPRPSVPDKMASMGDGKSAELLTEGDWEGIQGPKSAGGHLKVLYLSRGGGGLNLGIKLPALDWALLVPVQKEASCPICLGYFQDPVTMPCGHNFCRTCIAQCWGELEGNVSCPQCGENSPLSSSADNQHLARIADSVRCLHRETSRVLEERRMCEGHQEPVTVFCKDDKIPICLVCAISKEHRHHTVIPTEDAVQDYKEKLGNEGKRVVSEFEHLHQFLEDQEQLLLARLEQLENELIKEKKTITSKLSEEISNLSDLISEIEEKCKQPMNEFLQDIKNILNRCENQKIQQPVEHSLDLERRLNAFSEETMHLEDFQRKFKDGLSSELESTPLLKHALGIPKARTRLFDLPFAEVAKRTGRRVNVTLDPGTANPFLILSADQKSVRLGDVWQDVCDNPERFDTYPCVLGCEGFMSGRHYWEVEVGSGRYWAVGFAKESVRRKGEIIPSPEEQIWALKQYGDYFEALTYPVTTLSLSSWPRRIQVFLDYEEDRVAFFDADTAALIYVFSPATFSQERILPWLWVWPGTELRLYQ</sequence>
<dbReference type="InterPro" id="IPR003877">
    <property type="entry name" value="SPRY_dom"/>
</dbReference>
<comment type="function">
    <text evidence="6">Neurotoxin that produces dose-dependent hypolocomotion and hyperalgesia in mice. May directly act on the central nervous system, as it is 6500-fold more potent when administered intracerebroventricularly than intraperitoneal.</text>
</comment>
<keyword evidence="8" id="KW-0175">Coiled coil</keyword>
<feature type="domain" description="B30.2/SPRY" evidence="11">
    <location>
        <begin position="712"/>
        <end position="900"/>
    </location>
</feature>
<dbReference type="CDD" id="cd19762">
    <property type="entry name" value="Bbox2_TRIM7-like"/>
    <property type="match status" value="2"/>
</dbReference>
<dbReference type="Pfam" id="PF00622">
    <property type="entry name" value="SPRY"/>
    <property type="match status" value="1"/>
</dbReference>
<feature type="domain" description="B box-type" evidence="10">
    <location>
        <begin position="88"/>
        <end position="129"/>
    </location>
</feature>
<evidence type="ECO:0000259" key="10">
    <source>
        <dbReference type="PROSITE" id="PS50119"/>
    </source>
</evidence>
<organism evidence="12 13">
    <name type="scientific">Gekko japonicus</name>
    <name type="common">Schlegel's Japanese gecko</name>
    <dbReference type="NCBI Taxonomy" id="146911"/>
    <lineage>
        <taxon>Eukaryota</taxon>
        <taxon>Metazoa</taxon>
        <taxon>Chordata</taxon>
        <taxon>Craniata</taxon>
        <taxon>Vertebrata</taxon>
        <taxon>Euteleostomi</taxon>
        <taxon>Lepidosauria</taxon>
        <taxon>Squamata</taxon>
        <taxon>Bifurcata</taxon>
        <taxon>Gekkota</taxon>
        <taxon>Gekkonidae</taxon>
        <taxon>Gekkoninae</taxon>
        <taxon>Gekko</taxon>
    </lineage>
</organism>
<keyword evidence="2" id="KW-0800">Toxin</keyword>
<dbReference type="Pfam" id="PF00643">
    <property type="entry name" value="zf-B_box"/>
    <property type="match status" value="2"/>
</dbReference>
<keyword evidence="2" id="KW-0528">Neurotoxin</keyword>
<evidence type="ECO:0000256" key="1">
    <source>
        <dbReference type="ARBA" id="ARBA00009651"/>
    </source>
</evidence>
<dbReference type="PROSITE" id="PS50119">
    <property type="entry name" value="ZF_BBOX"/>
    <property type="match status" value="2"/>
</dbReference>